<dbReference type="CDD" id="cd01428">
    <property type="entry name" value="ADK"/>
    <property type="match status" value="1"/>
</dbReference>
<comment type="catalytic activity">
    <reaction evidence="6">
        <text>AMP + ATP = 2 ADP</text>
        <dbReference type="Rhea" id="RHEA:12973"/>
        <dbReference type="ChEBI" id="CHEBI:30616"/>
        <dbReference type="ChEBI" id="CHEBI:456215"/>
        <dbReference type="ChEBI" id="CHEBI:456216"/>
        <dbReference type="EC" id="2.7.4.3"/>
    </reaction>
</comment>
<name>A0A1G2HDP9_9BACT</name>
<comment type="caution">
    <text evidence="7">The sequence shown here is derived from an EMBL/GenBank/DDBJ whole genome shotgun (WGS) entry which is preliminary data.</text>
</comment>
<protein>
    <recommendedName>
        <fullName evidence="6">Adenylate kinase</fullName>
        <ecNumber evidence="6">2.7.4.3</ecNumber>
    </recommendedName>
</protein>
<keyword evidence="3 6" id="KW-0547">Nucleotide-binding</keyword>
<proteinExistence type="inferred from homology"/>
<evidence type="ECO:0000256" key="3">
    <source>
        <dbReference type="ARBA" id="ARBA00022741"/>
    </source>
</evidence>
<comment type="subcellular location">
    <subcellularLocation>
        <location evidence="6">Cytoplasm</location>
    </subcellularLocation>
</comment>
<gene>
    <name evidence="7" type="ORF">A2919_01855</name>
</gene>
<keyword evidence="2" id="KW-0545">Nucleotide biosynthesis</keyword>
<dbReference type="PRINTS" id="PR00094">
    <property type="entry name" value="ADENYLTKNASE"/>
</dbReference>
<accession>A0A1G2HDP9</accession>
<keyword evidence="4 5" id="KW-0418">Kinase</keyword>
<keyword evidence="6" id="KW-0067">ATP-binding</keyword>
<dbReference type="Gene3D" id="3.40.50.300">
    <property type="entry name" value="P-loop containing nucleotide triphosphate hydrolases"/>
    <property type="match status" value="1"/>
</dbReference>
<sequence length="203" mass="22835">MNTDLKKPVAIMMMGRPGAGKDTQAKILADKMNLTQIITSGLLQKKFLENPNGPEIKNEKKIFDSGGLNTPSWVLETVKEHVEKLAENDFNGANGIIFGGSPRTMYEAENLVPFLQDMLGKENTLAFYLEVSEEEGMGRILKRNSRPLDRDVEKIKVRMKEYSSRTDSVLGYLEKMGILIRINGMPPFEDVAVEIAKHINDNY</sequence>
<dbReference type="AlphaFoldDB" id="A0A1G2HDP9"/>
<dbReference type="EMBL" id="MHOH01000017">
    <property type="protein sequence ID" value="OGZ60603.1"/>
    <property type="molecule type" value="Genomic_DNA"/>
</dbReference>
<evidence type="ECO:0000313" key="7">
    <source>
        <dbReference type="EMBL" id="OGZ60603.1"/>
    </source>
</evidence>
<keyword evidence="1 5" id="KW-0808">Transferase</keyword>
<comment type="similarity">
    <text evidence="5">Belongs to the adenylate kinase family.</text>
</comment>
<evidence type="ECO:0000256" key="4">
    <source>
        <dbReference type="ARBA" id="ARBA00022777"/>
    </source>
</evidence>
<dbReference type="GO" id="GO:0005524">
    <property type="term" value="F:ATP binding"/>
    <property type="evidence" value="ECO:0007669"/>
    <property type="project" value="UniProtKB-KW"/>
</dbReference>
<dbReference type="Proteomes" id="UP000178835">
    <property type="component" value="Unassembled WGS sequence"/>
</dbReference>
<dbReference type="EC" id="2.7.4.3" evidence="6"/>
<dbReference type="GO" id="GO:0004017">
    <property type="term" value="F:AMP kinase activity"/>
    <property type="evidence" value="ECO:0007669"/>
    <property type="project" value="UniProtKB-EC"/>
</dbReference>
<organism evidence="7 8">
    <name type="scientific">Candidatus Spechtbacteria bacterium RIFCSPLOWO2_01_FULL_43_12</name>
    <dbReference type="NCBI Taxonomy" id="1802162"/>
    <lineage>
        <taxon>Bacteria</taxon>
        <taxon>Candidatus Spechtiibacteriota</taxon>
    </lineage>
</organism>
<comment type="subunit">
    <text evidence="6">Monomer.</text>
</comment>
<dbReference type="InterPro" id="IPR027417">
    <property type="entry name" value="P-loop_NTPase"/>
</dbReference>
<evidence type="ECO:0000256" key="6">
    <source>
        <dbReference type="RuleBase" id="RU003331"/>
    </source>
</evidence>
<dbReference type="Pfam" id="PF00406">
    <property type="entry name" value="ADK"/>
    <property type="match status" value="1"/>
</dbReference>
<dbReference type="PANTHER" id="PTHR23359">
    <property type="entry name" value="NUCLEOTIDE KINASE"/>
    <property type="match status" value="1"/>
</dbReference>
<dbReference type="SUPFAM" id="SSF52540">
    <property type="entry name" value="P-loop containing nucleoside triphosphate hydrolases"/>
    <property type="match status" value="1"/>
</dbReference>
<evidence type="ECO:0000256" key="2">
    <source>
        <dbReference type="ARBA" id="ARBA00022727"/>
    </source>
</evidence>
<evidence type="ECO:0000313" key="8">
    <source>
        <dbReference type="Proteomes" id="UP000178835"/>
    </source>
</evidence>
<evidence type="ECO:0000256" key="1">
    <source>
        <dbReference type="ARBA" id="ARBA00022679"/>
    </source>
</evidence>
<evidence type="ECO:0000256" key="5">
    <source>
        <dbReference type="RuleBase" id="RU003330"/>
    </source>
</evidence>
<dbReference type="GO" id="GO:0005737">
    <property type="term" value="C:cytoplasm"/>
    <property type="evidence" value="ECO:0007669"/>
    <property type="project" value="UniProtKB-SubCell"/>
</dbReference>
<reference evidence="7 8" key="1">
    <citation type="journal article" date="2016" name="Nat. Commun.">
        <title>Thousands of microbial genomes shed light on interconnected biogeochemical processes in an aquifer system.</title>
        <authorList>
            <person name="Anantharaman K."/>
            <person name="Brown C.T."/>
            <person name="Hug L.A."/>
            <person name="Sharon I."/>
            <person name="Castelle C.J."/>
            <person name="Probst A.J."/>
            <person name="Thomas B.C."/>
            <person name="Singh A."/>
            <person name="Wilkins M.J."/>
            <person name="Karaoz U."/>
            <person name="Brodie E.L."/>
            <person name="Williams K.H."/>
            <person name="Hubbard S.S."/>
            <person name="Banfield J.F."/>
        </authorList>
    </citation>
    <scope>NUCLEOTIDE SEQUENCE [LARGE SCALE GENOMIC DNA]</scope>
</reference>
<dbReference type="InterPro" id="IPR000850">
    <property type="entry name" value="Adenylat/UMP-CMP_kin"/>
</dbReference>